<dbReference type="AlphaFoldDB" id="A0A645AUR1"/>
<reference evidence="1" key="1">
    <citation type="submission" date="2019-08" db="EMBL/GenBank/DDBJ databases">
        <authorList>
            <person name="Kucharzyk K."/>
            <person name="Murdoch R.W."/>
            <person name="Higgins S."/>
            <person name="Loffler F."/>
        </authorList>
    </citation>
    <scope>NUCLEOTIDE SEQUENCE</scope>
</reference>
<proteinExistence type="predicted"/>
<comment type="caution">
    <text evidence="1">The sequence shown here is derived from an EMBL/GenBank/DDBJ whole genome shotgun (WGS) entry which is preliminary data.</text>
</comment>
<organism evidence="1">
    <name type="scientific">bioreactor metagenome</name>
    <dbReference type="NCBI Taxonomy" id="1076179"/>
    <lineage>
        <taxon>unclassified sequences</taxon>
        <taxon>metagenomes</taxon>
        <taxon>ecological metagenomes</taxon>
    </lineage>
</organism>
<evidence type="ECO:0000313" key="1">
    <source>
        <dbReference type="EMBL" id="MPM56847.1"/>
    </source>
</evidence>
<gene>
    <name evidence="1" type="ORF">SDC9_103663</name>
</gene>
<dbReference type="EMBL" id="VSSQ01015957">
    <property type="protein sequence ID" value="MPM56847.1"/>
    <property type="molecule type" value="Genomic_DNA"/>
</dbReference>
<name>A0A645AUR1_9ZZZZ</name>
<sequence length="167" mass="18380">MQPRHGAQHRNLHVSRQAGTHALHIHFVGGAPFRFNEDLMPVLVRKAHELVLNAGAIACAGCVDLSAVHRGTVQVFKDHAVGFVVGIGQIARRLLAHEPAVEKRERGHWHIAILPLHLVIIQRAPVDACGRARLEPLHGYAEFAQCVGECFRAEQTGWTALSRKIAD</sequence>
<accession>A0A645AUR1</accession>
<protein>
    <submittedName>
        <fullName evidence="1">Uncharacterized protein</fullName>
    </submittedName>
</protein>